<feature type="region of interest" description="Disordered" evidence="1">
    <location>
        <begin position="113"/>
        <end position="139"/>
    </location>
</feature>
<dbReference type="Pfam" id="PF10066">
    <property type="entry name" value="DUF2304"/>
    <property type="match status" value="1"/>
</dbReference>
<dbReference type="STRING" id="888050.HMPREF9004_0338"/>
<gene>
    <name evidence="3" type="ORF">HMPREF9004_0338</name>
</gene>
<dbReference type="InterPro" id="IPR019277">
    <property type="entry name" value="DUF2304"/>
</dbReference>
<keyword evidence="2" id="KW-0812">Transmembrane</keyword>
<accession>N6XCN7</accession>
<sequence>MSVPSYWLIRLLLLVGFVLIALVIMRPVRSQSHLAVRRLSILVLLLFAVFAILFPGTLNHVAHRLGVERGVNLLVYALVVAFFAQLVSSYRKEAAQERRITALARAVALANADENEPDSAPHTGVEGSHNDEEHRECMG</sequence>
<feature type="transmembrane region" description="Helical" evidence="2">
    <location>
        <begin position="6"/>
        <end position="27"/>
    </location>
</feature>
<feature type="compositionally biased region" description="Basic and acidic residues" evidence="1">
    <location>
        <begin position="128"/>
        <end position="139"/>
    </location>
</feature>
<evidence type="ECO:0008006" key="5">
    <source>
        <dbReference type="Google" id="ProtNLM"/>
    </source>
</evidence>
<protein>
    <recommendedName>
        <fullName evidence="5">DUF2304 domain-containing protein</fullName>
    </recommendedName>
</protein>
<evidence type="ECO:0000256" key="1">
    <source>
        <dbReference type="SAM" id="MobiDB-lite"/>
    </source>
</evidence>
<reference evidence="3 4" key="1">
    <citation type="submission" date="2013-03" db="EMBL/GenBank/DDBJ databases">
        <title>Reference genome for the Human Microbiome Project.</title>
        <authorList>
            <person name="Aqrawi P."/>
            <person name="Ayvaz T."/>
            <person name="Bess C."/>
            <person name="Blankenburg K."/>
            <person name="Coyle M."/>
            <person name="Deng J."/>
            <person name="Forbes L."/>
            <person name="Fowler G."/>
            <person name="Francisco L."/>
            <person name="Fu Q."/>
            <person name="Gibbs R."/>
            <person name="Gross S."/>
            <person name="Gubbala S."/>
            <person name="Hale W."/>
            <person name="Hemphill L."/>
            <person name="Highlander S."/>
            <person name="Hirani K."/>
            <person name="Jackson L."/>
            <person name="Jakkamsetti A."/>
            <person name="Javaid M."/>
            <person name="Jayaseelan J.C."/>
            <person name="Jiang H."/>
            <person name="Joshi V."/>
            <person name="Korchina V."/>
            <person name="Kovar C."/>
            <person name="Lara F."/>
            <person name="Lee S."/>
            <person name="Liu Y."/>
            <person name="Mata R."/>
            <person name="Mathew T."/>
            <person name="Munidasa M."/>
            <person name="Muzny D."/>
            <person name="Nazareth L."/>
            <person name="Ngo R."/>
            <person name="Nguyen L."/>
            <person name="Nguyen N."/>
            <person name="Okwuonu G."/>
            <person name="Ongeri F."/>
            <person name="Palculict T."/>
            <person name="Patil S."/>
            <person name="Petrosino J."/>
            <person name="Pham C."/>
            <person name="Pham P."/>
            <person name="Pu L.-L."/>
            <person name="Qin X."/>
            <person name="Qu J."/>
            <person name="Reid J."/>
            <person name="Ross M."/>
            <person name="Ruth R."/>
            <person name="Saada N."/>
            <person name="San Lucas F."/>
            <person name="Santibanez J."/>
            <person name="Shang Y."/>
            <person name="Simmons D."/>
            <person name="Song X.-Z."/>
            <person name="Tang L.-Y."/>
            <person name="Thornton R."/>
            <person name="Warren J."/>
            <person name="Weissenberger G."/>
            <person name="Wilczek-Boney K."/>
            <person name="Worley K."/>
            <person name="Youmans B."/>
            <person name="Zhang J."/>
            <person name="Zhang L."/>
            <person name="Zhao Z."/>
            <person name="Zhou C."/>
            <person name="Zhu D."/>
            <person name="Zhu Y."/>
        </authorList>
    </citation>
    <scope>NUCLEOTIDE SEQUENCE [LARGE SCALE GENOMIC DNA]</scope>
    <source>
        <strain evidence="3 4">F0333</strain>
    </source>
</reference>
<name>N6XCN7_9ACTO</name>
<organism evidence="3 4">
    <name type="scientific">Schaalia cardiffensis F0333</name>
    <dbReference type="NCBI Taxonomy" id="888050"/>
    <lineage>
        <taxon>Bacteria</taxon>
        <taxon>Bacillati</taxon>
        <taxon>Actinomycetota</taxon>
        <taxon>Actinomycetes</taxon>
        <taxon>Actinomycetales</taxon>
        <taxon>Actinomycetaceae</taxon>
        <taxon>Schaalia</taxon>
    </lineage>
</organism>
<dbReference type="eggNOG" id="COG2456">
    <property type="taxonomic scope" value="Bacteria"/>
</dbReference>
<keyword evidence="4" id="KW-1185">Reference proteome</keyword>
<dbReference type="EMBL" id="AQHZ01000005">
    <property type="protein sequence ID" value="ENO19003.1"/>
    <property type="molecule type" value="Genomic_DNA"/>
</dbReference>
<evidence type="ECO:0000313" key="3">
    <source>
        <dbReference type="EMBL" id="ENO19003.1"/>
    </source>
</evidence>
<feature type="transmembrane region" description="Helical" evidence="2">
    <location>
        <begin position="39"/>
        <end position="58"/>
    </location>
</feature>
<dbReference type="HOGENOM" id="CLU_140283_0_0_11"/>
<dbReference type="AlphaFoldDB" id="N6XCN7"/>
<dbReference type="Proteomes" id="UP000013015">
    <property type="component" value="Unassembled WGS sequence"/>
</dbReference>
<proteinExistence type="predicted"/>
<feature type="transmembrane region" description="Helical" evidence="2">
    <location>
        <begin position="70"/>
        <end position="90"/>
    </location>
</feature>
<keyword evidence="2" id="KW-0472">Membrane</keyword>
<evidence type="ECO:0000313" key="4">
    <source>
        <dbReference type="Proteomes" id="UP000013015"/>
    </source>
</evidence>
<evidence type="ECO:0000256" key="2">
    <source>
        <dbReference type="SAM" id="Phobius"/>
    </source>
</evidence>
<comment type="caution">
    <text evidence="3">The sequence shown here is derived from an EMBL/GenBank/DDBJ whole genome shotgun (WGS) entry which is preliminary data.</text>
</comment>
<dbReference type="PATRIC" id="fig|888050.3.peg.332"/>
<keyword evidence="2" id="KW-1133">Transmembrane helix</keyword>